<keyword evidence="6 10" id="KW-0808">Transferase</keyword>
<dbReference type="InterPro" id="IPR017853">
    <property type="entry name" value="GH"/>
</dbReference>
<dbReference type="OrthoDB" id="9761577at2"/>
<keyword evidence="5 10" id="KW-0328">Glycosyltransferase</keyword>
<evidence type="ECO:0000259" key="11">
    <source>
        <dbReference type="SMART" id="SM00642"/>
    </source>
</evidence>
<dbReference type="NCBIfam" id="TIGR00217">
    <property type="entry name" value="malQ"/>
    <property type="match status" value="1"/>
</dbReference>
<dbReference type="NCBIfam" id="NF011077">
    <property type="entry name" value="PRK14507.1"/>
    <property type="match status" value="1"/>
</dbReference>
<keyword evidence="7 10" id="KW-0119">Carbohydrate metabolism</keyword>
<dbReference type="SMART" id="SM00642">
    <property type="entry name" value="Aamy"/>
    <property type="match status" value="1"/>
</dbReference>
<comment type="caution">
    <text evidence="12">The sequence shown here is derived from an EMBL/GenBank/DDBJ whole genome shotgun (WGS) entry which is preliminary data.</text>
</comment>
<dbReference type="InterPro" id="IPR013797">
    <property type="entry name" value="Maltooligo_trehalose_synth_4"/>
</dbReference>
<evidence type="ECO:0000256" key="9">
    <source>
        <dbReference type="ARBA" id="ARBA00031501"/>
    </source>
</evidence>
<dbReference type="Pfam" id="PF02446">
    <property type="entry name" value="Glyco_hydro_77"/>
    <property type="match status" value="1"/>
</dbReference>
<evidence type="ECO:0000256" key="6">
    <source>
        <dbReference type="ARBA" id="ARBA00022679"/>
    </source>
</evidence>
<evidence type="ECO:0000256" key="4">
    <source>
        <dbReference type="ARBA" id="ARBA00020295"/>
    </source>
</evidence>
<comment type="catalytic activity">
    <reaction evidence="1 10">
        <text>Transfers a segment of a (1-&gt;4)-alpha-D-glucan to a new position in an acceptor, which may be glucose or a (1-&gt;4)-alpha-D-glucan.</text>
        <dbReference type="EC" id="2.4.1.25"/>
    </reaction>
</comment>
<dbReference type="InterPro" id="IPR012767">
    <property type="entry name" value="Trehalose_TreY"/>
</dbReference>
<sequence length="1692" mass="187559">MERLCAHFGVATDFHDIWGQRHPVAPAHLAALLGALGVQTDGGAQAGQALAQATRDAWAEPLAPVVAIEAGRGHWSMALRLPPAWERVQWRLTEEGGATHEGEALVRELAQTGHGEAHDGPRIERRLQLPPALPAGYHQLRIEGMPGEALVISAPARCWRPPALEGEGQVWGPAVQLYALRSRRNWGMGDFSDLGALADRAAERGAGILGLNPLHALFPHNPAHASPYSPSSRRFLNALYIDVEAVPGFADCEAAARRVRSPEFQSRLARLREAPLVDYPGVAAAKFEVLELLWRDFEARELGGAGGEGAQATSDAGARFLAFVQEGGESLYRHALFEALQAHFHQADPGVWGWPVWPPEFRDPAAPAVREFAREQASRVRFHQYLQWLASTQLAQAGQRAQARGMGVGLYLDLAVSVDRAGSDAWSAADCFALDAGVGAPPDDFNAQGQAWGLPPLRPDRLRARGYDVFIETLRSSMRGVGALRIDHVMALMRLFWIPPGLSPREGAYVHYRLDELLAIVALESQRHRCLVIGEDLGTVAEEVRTGLSRIGVLSYRLLYFERAEGGDFKPPAQYPAQALVAVSTHDLPTLSGWWAGHDLRLREQLGLFPTPELMQRQLMDRAQDRVRLLLAVQQAGLLTPSEVAAASGSPVLEPRVIEAVHAWLAQAPSQVMMVQLEDVLGMSEQANLPGTTDQHPNWRRKLVASLDDLDGNPRWQSLAGRLSQQRPRRRPESPAQACRARIPRATYRLQLHKDFGFDAAVAVLPYLERLGVSHVYCSPVQRARPGSMHGYDVVAPGEINPELGGAAGLERLTSALRERGMGLLLDMVPNHMGVWGDDNDWWMDVLENGPASRFAQHFDIDWRPLNPELTGKLLVPLLGDHYGDVLQRGDLVLRFDEARGALSLHYYEHRLPLAPDSYPLVLARAEARLADPDLAARLGSISTAFGHLPARSLDATPEAIAERDRDKELLKARLARLVQREPEVRQAVLQVLEDLNGDASRDDLHALVDAQAWRPAYWRVAADEINYRRFFDIGDLAALRMEREEVFEATQDFALDLAAEGRVDGLRIDHPDGLYDPARYFRMLQEGYARRAGLPLAEEDESSRPCRPLYVVAEKIAAGHEEVPEGWHVHGTTGYRFANVVNGVMVDTEAAGRFLQIWQRYTDVRQPFEEVMRRGKIDIMRTALASELTVLATELLRIARAHRRTRDYTFNSLRRALTEVVACLPVYRTYLIEGPSLQDRRYLDWAVEEAMGHSEEADLSIFQFIQQALLGQSFPDASAELVARVRRFAVRLQQFSSPVAAKGVEDTAFYRWFPLASLNEVGGEPAQFGFTVAQFHEASADRCARWPHTMLATSTHDHKRSEDVRNRIDVLSEMPAAWRLALRRWRVANRPVRERLVAAGAPEDAPSAADEYLLYQTLLGTWPLEGPGEDYRERIVGYMRKAVREAKLRTRWTQPNERYENALDGFIEAILSPEQHSPFLPELQALARQLAWFGALNSLGTTLLKFASPGVPDTYQGHEVLSLTLVDPDNRRPVDYGRLEALLDELQGLGDRVSEVAATPTDGRAKLWITWQLLSLRREAPLLFEQGDYQPLATGGAHAGRLVAFARRQGDRQLLAISGRLWSQLPTGVGTPPLGEAAWGDSWVECGLPEGTRLRNVLDGGEVVVSGGRIAVAQAFARFPGAALVPVASDG</sequence>
<keyword evidence="13" id="KW-1185">Reference proteome</keyword>
<reference evidence="12 13" key="1">
    <citation type="submission" date="2019-03" db="EMBL/GenBank/DDBJ databases">
        <title>Ramlibacter rhizophilus CCTCC AB2015357, whole genome shotgun sequence.</title>
        <authorList>
            <person name="Zhang X."/>
            <person name="Feng G."/>
            <person name="Zhu H."/>
        </authorList>
    </citation>
    <scope>NUCLEOTIDE SEQUENCE [LARGE SCALE GENOMIC DNA]</scope>
    <source>
        <strain evidence="12 13">CCTCC AB2015357</strain>
    </source>
</reference>
<feature type="domain" description="Glycosyl hydrolase family 13 catalytic" evidence="11">
    <location>
        <begin position="751"/>
        <end position="1273"/>
    </location>
</feature>
<dbReference type="Gene3D" id="3.20.20.80">
    <property type="entry name" value="Glycosidases"/>
    <property type="match status" value="3"/>
</dbReference>
<name>A0A4Z0BSJ5_9BURK</name>
<keyword evidence="12" id="KW-0413">Isomerase</keyword>
<dbReference type="PANTHER" id="PTHR32438">
    <property type="entry name" value="4-ALPHA-GLUCANOTRANSFERASE DPE1, CHLOROPLASTIC/AMYLOPLASTIC"/>
    <property type="match status" value="1"/>
</dbReference>
<dbReference type="NCBIfam" id="TIGR02401">
    <property type="entry name" value="trehalose_TreY"/>
    <property type="match status" value="1"/>
</dbReference>
<evidence type="ECO:0000256" key="5">
    <source>
        <dbReference type="ARBA" id="ARBA00022676"/>
    </source>
</evidence>
<gene>
    <name evidence="12" type="ORF">EZ242_08800</name>
</gene>
<dbReference type="Pfam" id="PF00128">
    <property type="entry name" value="Alpha-amylase"/>
    <property type="match status" value="1"/>
</dbReference>
<dbReference type="InterPro" id="IPR048458">
    <property type="entry name" value="MalQ_N"/>
</dbReference>
<evidence type="ECO:0000256" key="2">
    <source>
        <dbReference type="ARBA" id="ARBA00005684"/>
    </source>
</evidence>
<evidence type="ECO:0000256" key="1">
    <source>
        <dbReference type="ARBA" id="ARBA00000439"/>
    </source>
</evidence>
<dbReference type="InterPro" id="IPR003385">
    <property type="entry name" value="Glyco_hydro_77"/>
</dbReference>
<dbReference type="InterPro" id="IPR006047">
    <property type="entry name" value="GH13_cat_dom"/>
</dbReference>
<evidence type="ECO:0000256" key="3">
    <source>
        <dbReference type="ARBA" id="ARBA00012560"/>
    </source>
</evidence>
<dbReference type="Pfam" id="PF21226">
    <property type="entry name" value="MalQ_N"/>
    <property type="match status" value="1"/>
</dbReference>
<dbReference type="PANTHER" id="PTHR32438:SF5">
    <property type="entry name" value="4-ALPHA-GLUCANOTRANSFERASE DPE1, CHLOROPLASTIC_AMYLOPLASTIC"/>
    <property type="match status" value="1"/>
</dbReference>
<dbReference type="GO" id="GO:0016853">
    <property type="term" value="F:isomerase activity"/>
    <property type="evidence" value="ECO:0007669"/>
    <property type="project" value="UniProtKB-KW"/>
</dbReference>
<proteinExistence type="inferred from homology"/>
<evidence type="ECO:0000313" key="12">
    <source>
        <dbReference type="EMBL" id="TFZ01702.1"/>
    </source>
</evidence>
<evidence type="ECO:0000256" key="7">
    <source>
        <dbReference type="ARBA" id="ARBA00023277"/>
    </source>
</evidence>
<dbReference type="Proteomes" id="UP000297564">
    <property type="component" value="Unassembled WGS sequence"/>
</dbReference>
<comment type="similarity">
    <text evidence="2 10">Belongs to the disproportionating enzyme family.</text>
</comment>
<dbReference type="EMBL" id="SMLL01000003">
    <property type="protein sequence ID" value="TFZ01702.1"/>
    <property type="molecule type" value="Genomic_DNA"/>
</dbReference>
<dbReference type="SUPFAM" id="SSF51445">
    <property type="entry name" value="(Trans)glycosidases"/>
    <property type="match status" value="2"/>
</dbReference>
<dbReference type="Gene3D" id="3.30.1590.10">
    <property type="entry name" value="Maltooligosyl trehalose synthase, domain 2"/>
    <property type="match status" value="1"/>
</dbReference>
<dbReference type="Gene3D" id="1.10.10.470">
    <property type="entry name" value="Maltooligosyl trehalose synthase, domain 4"/>
    <property type="match status" value="1"/>
</dbReference>
<evidence type="ECO:0000313" key="13">
    <source>
        <dbReference type="Proteomes" id="UP000297564"/>
    </source>
</evidence>
<dbReference type="CDD" id="cd11336">
    <property type="entry name" value="AmyAc_MTSase"/>
    <property type="match status" value="1"/>
</dbReference>
<dbReference type="GO" id="GO:0005975">
    <property type="term" value="P:carbohydrate metabolic process"/>
    <property type="evidence" value="ECO:0007669"/>
    <property type="project" value="InterPro"/>
</dbReference>
<dbReference type="GO" id="GO:0004134">
    <property type="term" value="F:4-alpha-glucanotransferase activity"/>
    <property type="evidence" value="ECO:0007669"/>
    <property type="project" value="UniProtKB-EC"/>
</dbReference>
<organism evidence="12 13">
    <name type="scientific">Ramlibacter rhizophilus</name>
    <dbReference type="NCBI Taxonomy" id="1781167"/>
    <lineage>
        <taxon>Bacteria</taxon>
        <taxon>Pseudomonadati</taxon>
        <taxon>Pseudomonadota</taxon>
        <taxon>Betaproteobacteria</taxon>
        <taxon>Burkholderiales</taxon>
        <taxon>Comamonadaceae</taxon>
        <taxon>Ramlibacter</taxon>
    </lineage>
</organism>
<evidence type="ECO:0000256" key="8">
    <source>
        <dbReference type="ARBA" id="ARBA00031423"/>
    </source>
</evidence>
<evidence type="ECO:0000256" key="10">
    <source>
        <dbReference type="RuleBase" id="RU361207"/>
    </source>
</evidence>
<protein>
    <recommendedName>
        <fullName evidence="4 10">4-alpha-glucanotransferase</fullName>
        <ecNumber evidence="3 10">2.4.1.25</ecNumber>
    </recommendedName>
    <alternativeName>
        <fullName evidence="8 10">Amylomaltase</fullName>
    </alternativeName>
    <alternativeName>
        <fullName evidence="9 10">Disproportionating enzyme</fullName>
    </alternativeName>
</protein>
<accession>A0A4Z0BSJ5</accession>
<dbReference type="EC" id="2.4.1.25" evidence="3 10"/>